<dbReference type="InterPro" id="IPR052177">
    <property type="entry name" value="Divisome_Glycosyl_Hydrolase"/>
</dbReference>
<evidence type="ECO:0000256" key="1">
    <source>
        <dbReference type="ARBA" id="ARBA00022729"/>
    </source>
</evidence>
<dbReference type="InterPro" id="IPR013783">
    <property type="entry name" value="Ig-like_fold"/>
</dbReference>
<sequence length="477" mass="55567">MFHIGSAQSPKREFRAAWIASVANIDWPSKPGLAAVEQQQQFIRQLDMLRSVGCNAVIVQIRPVSDALYASKKEPWSHYLTGRQGEPPFPYYDPLIFMIEEAHKRNMEFHAWFNPFRALMDSKKNPNPQTHVTHTHKDWIIAYGGKSYVDPGIPEAREYVIDVIMDVVKRYDIDAVHLDDYFYPYRVPGQQFADTKSYARYGKGTDKEDWRRDNVSRFISLLNTSIKNEKPWMKLGISPFGVWRNKSKDPEGSDTRGGQTTYDDLYADVLMWLQKGWVDYMMPQLYWEHDHKAAPFSVLQPWWYEHCYKRHVYYGLGLYRMTTAKSGPWASANELLWQLRDIRQRCPNSGYSFYSSSCFEKIKAPIMDSLREGHSKYPALVPPMPWLDDKAPAAPVVKNTGNMLEWQVPGHDKERLRYVVYRFGANEQVDLERTDRILSIQQERTYKVTESRKSAIYVVTALDRLSNESEASNTIKL</sequence>
<keyword evidence="4" id="KW-1185">Reference proteome</keyword>
<gene>
    <name evidence="3" type="ORF">GCM10023093_13920</name>
</gene>
<dbReference type="SUPFAM" id="SSF51445">
    <property type="entry name" value="(Trans)glycosidases"/>
    <property type="match status" value="1"/>
</dbReference>
<dbReference type="Pfam" id="PF02638">
    <property type="entry name" value="GHL10"/>
    <property type="match status" value="1"/>
</dbReference>
<dbReference type="InterPro" id="IPR003790">
    <property type="entry name" value="GHL10"/>
</dbReference>
<keyword evidence="1" id="KW-0732">Signal</keyword>
<dbReference type="EMBL" id="BAABFA010000009">
    <property type="protein sequence ID" value="GAA4464162.1"/>
    <property type="molecule type" value="Genomic_DNA"/>
</dbReference>
<proteinExistence type="predicted"/>
<comment type="caution">
    <text evidence="3">The sequence shown here is derived from an EMBL/GenBank/DDBJ whole genome shotgun (WGS) entry which is preliminary data.</text>
</comment>
<dbReference type="InterPro" id="IPR017853">
    <property type="entry name" value="GH"/>
</dbReference>
<evidence type="ECO:0000313" key="4">
    <source>
        <dbReference type="Proteomes" id="UP001500067"/>
    </source>
</evidence>
<evidence type="ECO:0000259" key="2">
    <source>
        <dbReference type="Pfam" id="PF02638"/>
    </source>
</evidence>
<dbReference type="PANTHER" id="PTHR43405">
    <property type="entry name" value="GLYCOSYL HYDROLASE DIGH"/>
    <property type="match status" value="1"/>
</dbReference>
<dbReference type="Proteomes" id="UP001500067">
    <property type="component" value="Unassembled WGS sequence"/>
</dbReference>
<protein>
    <submittedName>
        <fullName evidence="3">Glycoside hydrolase family 10 protein</fullName>
    </submittedName>
</protein>
<dbReference type="GO" id="GO:0016787">
    <property type="term" value="F:hydrolase activity"/>
    <property type="evidence" value="ECO:0007669"/>
    <property type="project" value="UniProtKB-KW"/>
</dbReference>
<reference evidence="4" key="1">
    <citation type="journal article" date="2019" name="Int. J. Syst. Evol. Microbiol.">
        <title>The Global Catalogue of Microorganisms (GCM) 10K type strain sequencing project: providing services to taxonomists for standard genome sequencing and annotation.</title>
        <authorList>
            <consortium name="The Broad Institute Genomics Platform"/>
            <consortium name="The Broad Institute Genome Sequencing Center for Infectious Disease"/>
            <person name="Wu L."/>
            <person name="Ma J."/>
        </authorList>
    </citation>
    <scope>NUCLEOTIDE SEQUENCE [LARGE SCALE GENOMIC DNA]</scope>
    <source>
        <strain evidence="4">JCM 32105</strain>
    </source>
</reference>
<organism evidence="3 4">
    <name type="scientific">Nemorincola caseinilytica</name>
    <dbReference type="NCBI Taxonomy" id="2054315"/>
    <lineage>
        <taxon>Bacteria</taxon>
        <taxon>Pseudomonadati</taxon>
        <taxon>Bacteroidota</taxon>
        <taxon>Chitinophagia</taxon>
        <taxon>Chitinophagales</taxon>
        <taxon>Chitinophagaceae</taxon>
        <taxon>Nemorincola</taxon>
    </lineage>
</organism>
<evidence type="ECO:0000313" key="3">
    <source>
        <dbReference type="EMBL" id="GAA4464162.1"/>
    </source>
</evidence>
<dbReference type="PANTHER" id="PTHR43405:SF1">
    <property type="entry name" value="GLYCOSYL HYDROLASE DIGH"/>
    <property type="match status" value="1"/>
</dbReference>
<keyword evidence="3" id="KW-0378">Hydrolase</keyword>
<dbReference type="Gene3D" id="2.60.40.10">
    <property type="entry name" value="Immunoglobulins"/>
    <property type="match status" value="1"/>
</dbReference>
<dbReference type="Gene3D" id="3.20.20.80">
    <property type="entry name" value="Glycosidases"/>
    <property type="match status" value="1"/>
</dbReference>
<name>A0ABP8NEM4_9BACT</name>
<accession>A0ABP8NEM4</accession>
<feature type="domain" description="Glycosyl hydrolase-like 10" evidence="2">
    <location>
        <begin position="13"/>
        <end position="323"/>
    </location>
</feature>